<evidence type="ECO:0000313" key="3">
    <source>
        <dbReference type="EMBL" id="MEQ2256231.1"/>
    </source>
</evidence>
<organism evidence="3 4">
    <name type="scientific">Ilyodon furcidens</name>
    <name type="common">goldbreast splitfin</name>
    <dbReference type="NCBI Taxonomy" id="33524"/>
    <lineage>
        <taxon>Eukaryota</taxon>
        <taxon>Metazoa</taxon>
        <taxon>Chordata</taxon>
        <taxon>Craniata</taxon>
        <taxon>Vertebrata</taxon>
        <taxon>Euteleostomi</taxon>
        <taxon>Actinopterygii</taxon>
        <taxon>Neopterygii</taxon>
        <taxon>Teleostei</taxon>
        <taxon>Neoteleostei</taxon>
        <taxon>Acanthomorphata</taxon>
        <taxon>Ovalentaria</taxon>
        <taxon>Atherinomorphae</taxon>
        <taxon>Cyprinodontiformes</taxon>
        <taxon>Goodeidae</taxon>
        <taxon>Ilyodon</taxon>
    </lineage>
</organism>
<evidence type="ECO:0000259" key="2">
    <source>
        <dbReference type="SMART" id="SM00147"/>
    </source>
</evidence>
<evidence type="ECO:0000256" key="1">
    <source>
        <dbReference type="ARBA" id="ARBA00022658"/>
    </source>
</evidence>
<protein>
    <recommendedName>
        <fullName evidence="2">Ras-GEF domain-containing protein</fullName>
    </recommendedName>
</protein>
<keyword evidence="4" id="KW-1185">Reference proteome</keyword>
<dbReference type="EMBL" id="JAHRIQ010106702">
    <property type="protein sequence ID" value="MEQ2256231.1"/>
    <property type="molecule type" value="Genomic_DNA"/>
</dbReference>
<proteinExistence type="predicted"/>
<dbReference type="SMART" id="SM00147">
    <property type="entry name" value="RasGEF"/>
    <property type="match status" value="1"/>
</dbReference>
<dbReference type="Proteomes" id="UP001482620">
    <property type="component" value="Unassembled WGS sequence"/>
</dbReference>
<dbReference type="InterPro" id="IPR001895">
    <property type="entry name" value="RASGEF_cat_dom"/>
</dbReference>
<dbReference type="PANTHER" id="PTHR23113">
    <property type="entry name" value="GUANINE NUCLEOTIDE EXCHANGE FACTOR"/>
    <property type="match status" value="1"/>
</dbReference>
<feature type="domain" description="Ras-GEF" evidence="2">
    <location>
        <begin position="14"/>
        <end position="212"/>
    </location>
</feature>
<dbReference type="Gene3D" id="1.10.840.10">
    <property type="entry name" value="Ras guanine-nucleotide exchange factors catalytic domain"/>
    <property type="match status" value="1"/>
</dbReference>
<keyword evidence="1" id="KW-0344">Guanine-nucleotide releasing factor</keyword>
<sequence length="213" mass="24884">MFFVLFVELTSKSVGNVLYYHVLQQDPSRNHRSYRLTVTKLEPPIIPFMPLLLKGVIQSRLKMDCISHCVVLDIIIHMYTDAANILNKKNIQKQTVFKELQSAPHLLQTCYILLSELIICTAANRWSLFSTDMTFTHEGNKTFVDNMVNFEKMRIIANTIRQVRHCRNQPFNPDICQPNKNQAEVRGYVRKLCVIDNQRALTQLSYRLEPRRT</sequence>
<name>A0ABV0VG30_9TELE</name>
<reference evidence="3 4" key="1">
    <citation type="submission" date="2021-06" db="EMBL/GenBank/DDBJ databases">
        <authorList>
            <person name="Palmer J.M."/>
        </authorList>
    </citation>
    <scope>NUCLEOTIDE SEQUENCE [LARGE SCALE GENOMIC DNA]</scope>
    <source>
        <strain evidence="4">if_2019</strain>
        <tissue evidence="3">Muscle</tissue>
    </source>
</reference>
<dbReference type="InterPro" id="IPR036964">
    <property type="entry name" value="RASGEF_cat_dom_sf"/>
</dbReference>
<accession>A0ABV0VG30</accession>
<evidence type="ECO:0000313" key="4">
    <source>
        <dbReference type="Proteomes" id="UP001482620"/>
    </source>
</evidence>
<dbReference type="SUPFAM" id="SSF48366">
    <property type="entry name" value="Ras GEF"/>
    <property type="match status" value="1"/>
</dbReference>
<dbReference type="PANTHER" id="PTHR23113:SF175">
    <property type="entry name" value="RAP GUANINE NUCLEOTIDE EXCHANGE FACTOR 4"/>
    <property type="match status" value="1"/>
</dbReference>
<gene>
    <name evidence="3" type="ORF">ILYODFUR_022204</name>
</gene>
<comment type="caution">
    <text evidence="3">The sequence shown here is derived from an EMBL/GenBank/DDBJ whole genome shotgun (WGS) entry which is preliminary data.</text>
</comment>
<dbReference type="InterPro" id="IPR023578">
    <property type="entry name" value="Ras_GEF_dom_sf"/>
</dbReference>
<dbReference type="InterPro" id="IPR008937">
    <property type="entry name" value="Ras-like_GEF"/>
</dbReference>